<dbReference type="SMR" id="E7FBJ9"/>
<evidence type="ECO:0000259" key="8">
    <source>
        <dbReference type="PROSITE" id="PS50089"/>
    </source>
</evidence>
<dbReference type="Gene3D" id="2.60.120.920">
    <property type="match status" value="1"/>
</dbReference>
<dbReference type="HOGENOM" id="CLU_013137_0_2_1"/>
<dbReference type="SUPFAM" id="SSF57845">
    <property type="entry name" value="B-box zinc-binding domain"/>
    <property type="match status" value="1"/>
</dbReference>
<accession>A0A8M2BI08</accession>
<feature type="domain" description="B box-type" evidence="9">
    <location>
        <begin position="142"/>
        <end position="182"/>
    </location>
</feature>
<reference evidence="13" key="3">
    <citation type="submission" date="2025-04" db="UniProtKB">
        <authorList>
            <consortium name="RefSeq"/>
        </authorList>
    </citation>
    <scope>IDENTIFICATION</scope>
    <source>
        <strain evidence="13">Tuebingen</strain>
    </source>
</reference>
<dbReference type="InterPro" id="IPR043136">
    <property type="entry name" value="B30.2/SPRY_sf"/>
</dbReference>
<dbReference type="GeneTree" id="ENSGT01150000286899"/>
<keyword evidence="5" id="KW-0391">Immunity</keyword>
<keyword evidence="7" id="KW-0175">Coiled coil</keyword>
<organism evidence="11">
    <name type="scientific">Danio rerio</name>
    <name type="common">Zebrafish</name>
    <name type="synonym">Brachydanio rerio</name>
    <dbReference type="NCBI Taxonomy" id="7955"/>
    <lineage>
        <taxon>Eukaryota</taxon>
        <taxon>Metazoa</taxon>
        <taxon>Chordata</taxon>
        <taxon>Craniata</taxon>
        <taxon>Vertebrata</taxon>
        <taxon>Euteleostomi</taxon>
        <taxon>Actinopterygii</taxon>
        <taxon>Neopterygii</taxon>
        <taxon>Teleostei</taxon>
        <taxon>Ostariophysi</taxon>
        <taxon>Cypriniformes</taxon>
        <taxon>Danionidae</taxon>
        <taxon>Danioninae</taxon>
        <taxon>Danio</taxon>
    </lineage>
</organism>
<evidence type="ECO:0000313" key="13">
    <source>
        <dbReference type="RefSeq" id="XP_005170820.1"/>
    </source>
</evidence>
<dbReference type="PROSITE" id="PS00518">
    <property type="entry name" value="ZF_RING_1"/>
    <property type="match status" value="1"/>
</dbReference>
<keyword evidence="2" id="KW-0479">Metal-binding</keyword>
<dbReference type="CDD" id="cd19769">
    <property type="entry name" value="Bbox2_TRIM16-like"/>
    <property type="match status" value="1"/>
</dbReference>
<dbReference type="InterPro" id="IPR001870">
    <property type="entry name" value="B30.2/SPRY"/>
</dbReference>
<dbReference type="PROSITE" id="PS50089">
    <property type="entry name" value="ZF_RING_2"/>
    <property type="match status" value="1"/>
</dbReference>
<dbReference type="SMART" id="SM00449">
    <property type="entry name" value="SPRY"/>
    <property type="match status" value="1"/>
</dbReference>
<dbReference type="InterPro" id="IPR051051">
    <property type="entry name" value="E3_ubiq-ligase_TRIM/RNF"/>
</dbReference>
<dbReference type="PhylomeDB" id="E7FBJ9"/>
<dbReference type="CDD" id="cd16040">
    <property type="entry name" value="SPRY_PRY_SNTX"/>
    <property type="match status" value="1"/>
</dbReference>
<protein>
    <submittedName>
        <fullName evidence="11">FinTRIM family, member 93</fullName>
    </submittedName>
    <submittedName>
        <fullName evidence="13">Tripartite motif-containing protein 16</fullName>
    </submittedName>
</protein>
<feature type="coiled-coil region" evidence="7">
    <location>
        <begin position="240"/>
        <end position="292"/>
    </location>
</feature>
<evidence type="ECO:0000256" key="4">
    <source>
        <dbReference type="ARBA" id="ARBA00022833"/>
    </source>
</evidence>
<dbReference type="AlphaFoldDB" id="E7FBJ9"/>
<evidence type="ECO:0000313" key="12">
    <source>
        <dbReference type="Proteomes" id="UP000000437"/>
    </source>
</evidence>
<dbReference type="SMART" id="SM00589">
    <property type="entry name" value="PRY"/>
    <property type="match status" value="1"/>
</dbReference>
<dbReference type="SUPFAM" id="SSF49899">
    <property type="entry name" value="Concanavalin A-like lectins/glucanases"/>
    <property type="match status" value="1"/>
</dbReference>
<dbReference type="InterPro" id="IPR013083">
    <property type="entry name" value="Znf_RING/FYVE/PHD"/>
</dbReference>
<evidence type="ECO:0000313" key="14">
    <source>
        <dbReference type="ZFIN" id="ZDB-GENE-131126-26"/>
    </source>
</evidence>
<keyword evidence="12" id="KW-1185">Reference proteome</keyword>
<sequence>MAEAGVSVDQFSCPVCLDVMKDPVTIPCGHSYCMSCITDCWNQEELKNTEKIYSCPQCRHTFSPRPALFKNIVFAEMMEKLQKTKVCAAAGAGDVQCDVCRKHRAVQSCLVCLNSYCQTHFERHEEFHPGKRHTVIEATGKLQDMICKKHHKLLEVFCRTDQICVCMLCMVDEHRNHDTVSTALQRTEKETELKELQVKCQQRILQKQKEQQQLREAVTSHKRSANAAVQDCQRICSELVSSIERSCAELKKQIRDQEKTAVRKAEGVLKKLQEEIDDLRRRDAEMKQLTETQDNIHFLQSFQALSVLLGESTDHTALEMTVSAHPPFHYVKESLSAMREKLDDFCRNELKTISDRVKCVEIIPSPSPEPQSREQFLHYSYQLKLDLNSICRALGLSEGNTEIFQGDTWYEYPDYPDRFDYWDQVLCTESVCGRSYWEIELSETGSVDIAVSYKNIRRKGDYNRRECLFGNNDHSWSLGFSRYPDFSRCTFTHNSTVTALPFIPKSRKIGVYVDHRAGTLSFYSVSDKMSLIHRVRTTFTQPLYPGFRVIYGTCMKLCDLSK</sequence>
<proteinExistence type="predicted"/>
<dbReference type="Bgee" id="ENSDARG00000039852">
    <property type="expression patterns" value="Expressed in swim bladder and 16 other cell types or tissues"/>
</dbReference>
<dbReference type="InterPro" id="IPR017907">
    <property type="entry name" value="Znf_RING_CS"/>
</dbReference>
<dbReference type="Pfam" id="PF00643">
    <property type="entry name" value="zf-B_box"/>
    <property type="match status" value="1"/>
</dbReference>
<dbReference type="PANTHER" id="PTHR25465">
    <property type="entry name" value="B-BOX DOMAIN CONTAINING"/>
    <property type="match status" value="1"/>
</dbReference>
<evidence type="ECO:0000256" key="5">
    <source>
        <dbReference type="ARBA" id="ARBA00022859"/>
    </source>
</evidence>
<dbReference type="RefSeq" id="XP_005170820.1">
    <property type="nucleotide sequence ID" value="XM_005170763.5"/>
</dbReference>
<name>E7FBJ9_DANRE</name>
<dbReference type="InterPro" id="IPR006574">
    <property type="entry name" value="PRY"/>
</dbReference>
<dbReference type="InterPro" id="IPR003877">
    <property type="entry name" value="SPRY_dom"/>
</dbReference>
<keyword evidence="1" id="KW-0399">Innate immunity</keyword>
<keyword evidence="3 6" id="KW-0863">Zinc-finger</keyword>
<dbReference type="PROSITE" id="PS50119">
    <property type="entry name" value="ZF_BBOX"/>
    <property type="match status" value="1"/>
</dbReference>
<dbReference type="InterPro" id="IPR013320">
    <property type="entry name" value="ConA-like_dom_sf"/>
</dbReference>
<dbReference type="PaxDb" id="7955-ENSDARP00000076740"/>
<dbReference type="EMBL" id="CU856140">
    <property type="status" value="NOT_ANNOTATED_CDS"/>
    <property type="molecule type" value="Genomic_DNA"/>
</dbReference>
<keyword evidence="4" id="KW-0862">Zinc</keyword>
<evidence type="ECO:0000256" key="1">
    <source>
        <dbReference type="ARBA" id="ARBA00022588"/>
    </source>
</evidence>
<dbReference type="Gene3D" id="3.30.40.10">
    <property type="entry name" value="Zinc/RING finger domain, C3HC4 (zinc finger)"/>
    <property type="match status" value="1"/>
</dbReference>
<dbReference type="Pfam" id="PF15227">
    <property type="entry name" value="zf-C3HC4_4"/>
    <property type="match status" value="1"/>
</dbReference>
<dbReference type="CTD" id="568694"/>
<dbReference type="Proteomes" id="UP000000437">
    <property type="component" value="Chromosome 2"/>
</dbReference>
<dbReference type="SMART" id="SM00184">
    <property type="entry name" value="RING"/>
    <property type="match status" value="1"/>
</dbReference>
<evidence type="ECO:0000256" key="7">
    <source>
        <dbReference type="SAM" id="Coils"/>
    </source>
</evidence>
<dbReference type="Ensembl" id="ENSDART00000082304.5">
    <property type="protein sequence ID" value="ENSDARP00000076740.3"/>
    <property type="gene ID" value="ENSDARG00000039852.7"/>
</dbReference>
<dbReference type="Pfam" id="PF00622">
    <property type="entry name" value="SPRY"/>
    <property type="match status" value="1"/>
</dbReference>
<accession>E7FBJ9</accession>
<reference evidence="11" key="1">
    <citation type="submission" date="2011-06" db="UniProtKB">
        <authorList>
            <consortium name="Ensembl"/>
        </authorList>
    </citation>
    <scope>IDENTIFICATION</scope>
    <source>
        <strain evidence="11">Tuebingen</strain>
    </source>
</reference>
<evidence type="ECO:0000313" key="11">
    <source>
        <dbReference type="Ensembl" id="ENSDARP00000076740"/>
    </source>
</evidence>
<dbReference type="GO" id="GO:0005737">
    <property type="term" value="C:cytoplasm"/>
    <property type="evidence" value="ECO:0007669"/>
    <property type="project" value="UniProtKB-ARBA"/>
</dbReference>
<dbReference type="PANTHER" id="PTHR25465:SF5">
    <property type="entry name" value="E3 UBIQUITIN_ISG15 LIGASE TRIM25-RELATED"/>
    <property type="match status" value="1"/>
</dbReference>
<dbReference type="Gene3D" id="3.30.160.60">
    <property type="entry name" value="Classic Zinc Finger"/>
    <property type="match status" value="1"/>
</dbReference>
<gene>
    <name evidence="11 13 14" type="primary">ftr93</name>
</gene>
<dbReference type="InterPro" id="IPR001841">
    <property type="entry name" value="Znf_RING"/>
</dbReference>
<dbReference type="AGR" id="ZFIN:ZDB-GENE-131126-26"/>
<evidence type="ECO:0000259" key="10">
    <source>
        <dbReference type="PROSITE" id="PS50188"/>
    </source>
</evidence>
<dbReference type="PROSITE" id="PS50188">
    <property type="entry name" value="B302_SPRY"/>
    <property type="match status" value="1"/>
</dbReference>
<dbReference type="SUPFAM" id="SSF57850">
    <property type="entry name" value="RING/U-box"/>
    <property type="match status" value="1"/>
</dbReference>
<evidence type="ECO:0000259" key="9">
    <source>
        <dbReference type="PROSITE" id="PS50119"/>
    </source>
</evidence>
<dbReference type="GeneID" id="568694"/>
<dbReference type="InterPro" id="IPR058030">
    <property type="entry name" value="TRIM8/14/16/25/29/45/65_CC"/>
</dbReference>
<feature type="domain" description="B30.2/SPRY" evidence="10">
    <location>
        <begin position="363"/>
        <end position="562"/>
    </location>
</feature>
<dbReference type="OrthoDB" id="6105938at2759"/>
<dbReference type="Gene3D" id="4.10.830.40">
    <property type="match status" value="1"/>
</dbReference>
<dbReference type="InterPro" id="IPR000315">
    <property type="entry name" value="Znf_B-box"/>
</dbReference>
<dbReference type="ZFIN" id="ZDB-GENE-131126-26">
    <property type="gene designation" value="ftr93"/>
</dbReference>
<evidence type="ECO:0000256" key="6">
    <source>
        <dbReference type="PROSITE-ProRule" id="PRU00024"/>
    </source>
</evidence>
<dbReference type="GO" id="GO:0008270">
    <property type="term" value="F:zinc ion binding"/>
    <property type="evidence" value="ECO:0007669"/>
    <property type="project" value="UniProtKB-KW"/>
</dbReference>
<dbReference type="Pfam" id="PF13765">
    <property type="entry name" value="PRY"/>
    <property type="match status" value="1"/>
</dbReference>
<dbReference type="GO" id="GO:0045087">
    <property type="term" value="P:innate immune response"/>
    <property type="evidence" value="ECO:0007669"/>
    <property type="project" value="UniProtKB-KW"/>
</dbReference>
<dbReference type="eggNOG" id="KOG2177">
    <property type="taxonomic scope" value="Eukaryota"/>
</dbReference>
<dbReference type="SMART" id="SM00336">
    <property type="entry name" value="BBOX"/>
    <property type="match status" value="1"/>
</dbReference>
<reference evidence="11 12" key="2">
    <citation type="journal article" date="2013" name="Nature">
        <title>The zebrafish reference genome sequence and its relationship to the human genome.</title>
        <authorList>
            <consortium name="Genome Reference Consortium Zebrafish"/>
            <person name="Howe K."/>
            <person name="Clark M.D."/>
            <person name="Torroja C.F."/>
            <person name="Torrance J."/>
            <person name="Berthelot C."/>
            <person name="Muffato M."/>
            <person name="Collins J.E."/>
            <person name="Humphray S."/>
            <person name="McLaren K."/>
            <person name="Matthews L."/>
            <person name="McLaren S."/>
            <person name="Sealy I."/>
            <person name="Caccamo M."/>
            <person name="Churcher C."/>
            <person name="Scott C."/>
            <person name="Barrett J.C."/>
            <person name="Koch R."/>
            <person name="Rauch G.J."/>
            <person name="White S."/>
            <person name="Chow W."/>
            <person name="Kilian B."/>
            <person name="Quintais L.T."/>
            <person name="Guerra-Assuncao J.A."/>
            <person name="Zhou Y."/>
            <person name="Gu Y."/>
            <person name="Yen J."/>
            <person name="Vogel J.H."/>
            <person name="Eyre T."/>
            <person name="Redmond S."/>
            <person name="Banerjee R."/>
            <person name="Chi J."/>
            <person name="Fu B."/>
            <person name="Langley E."/>
            <person name="Maguire S.F."/>
            <person name="Laird G.K."/>
            <person name="Lloyd D."/>
            <person name="Kenyon E."/>
            <person name="Donaldson S."/>
            <person name="Sehra H."/>
            <person name="Almeida-King J."/>
            <person name="Loveland J."/>
            <person name="Trevanion S."/>
            <person name="Jones M."/>
            <person name="Quail M."/>
            <person name="Willey D."/>
            <person name="Hunt A."/>
            <person name="Burton J."/>
            <person name="Sims S."/>
            <person name="McLay K."/>
            <person name="Plumb B."/>
            <person name="Davis J."/>
            <person name="Clee C."/>
            <person name="Oliver K."/>
            <person name="Clark R."/>
            <person name="Riddle C."/>
            <person name="Elliot D."/>
            <person name="Eliott D."/>
            <person name="Threadgold G."/>
            <person name="Harden G."/>
            <person name="Ware D."/>
            <person name="Begum S."/>
            <person name="Mortimore B."/>
            <person name="Mortimer B."/>
            <person name="Kerry G."/>
            <person name="Heath P."/>
            <person name="Phillimore B."/>
            <person name="Tracey A."/>
            <person name="Corby N."/>
            <person name="Dunn M."/>
            <person name="Johnson C."/>
            <person name="Wood J."/>
            <person name="Clark S."/>
            <person name="Pelan S."/>
            <person name="Griffiths G."/>
            <person name="Smith M."/>
            <person name="Glithero R."/>
            <person name="Howden P."/>
            <person name="Barker N."/>
            <person name="Lloyd C."/>
            <person name="Stevens C."/>
            <person name="Harley J."/>
            <person name="Holt K."/>
            <person name="Panagiotidis G."/>
            <person name="Lovell J."/>
            <person name="Beasley H."/>
            <person name="Henderson C."/>
            <person name="Gordon D."/>
            <person name="Auger K."/>
            <person name="Wright D."/>
            <person name="Collins J."/>
            <person name="Raisen C."/>
            <person name="Dyer L."/>
            <person name="Leung K."/>
            <person name="Robertson L."/>
            <person name="Ambridge K."/>
            <person name="Leongamornlert D."/>
            <person name="McGuire S."/>
            <person name="Gilderthorp R."/>
            <person name="Griffiths C."/>
            <person name="Manthravadi D."/>
            <person name="Nichol S."/>
            <person name="Barker G."/>
            <person name="Whitehead S."/>
            <person name="Kay M."/>
            <person name="Brown J."/>
            <person name="Murnane C."/>
            <person name="Gray E."/>
            <person name="Humphries M."/>
            <person name="Sycamore N."/>
            <person name="Barker D."/>
            <person name="Saunders D."/>
            <person name="Wallis J."/>
            <person name="Babbage A."/>
            <person name="Hammond S."/>
            <person name="Mashreghi-Mohammadi M."/>
            <person name="Barr L."/>
            <person name="Martin S."/>
            <person name="Wray P."/>
            <person name="Ellington A."/>
            <person name="Matthews N."/>
            <person name="Ellwood M."/>
            <person name="Woodmansey R."/>
            <person name="Clark G."/>
            <person name="Cooper J."/>
            <person name="Cooper J."/>
            <person name="Tromans A."/>
            <person name="Grafham D."/>
            <person name="Skuce C."/>
            <person name="Pandian R."/>
            <person name="Andrews R."/>
            <person name="Harrison E."/>
            <person name="Kimberley A."/>
            <person name="Garnett J."/>
            <person name="Fosker N."/>
            <person name="Hall R."/>
            <person name="Garner P."/>
            <person name="Kelly D."/>
            <person name="Bird C."/>
            <person name="Palmer S."/>
            <person name="Gehring I."/>
            <person name="Berger A."/>
            <person name="Dooley C.M."/>
            <person name="Ersan-Urun Z."/>
            <person name="Eser C."/>
            <person name="Geiger H."/>
            <person name="Geisler M."/>
            <person name="Karotki L."/>
            <person name="Kirn A."/>
            <person name="Konantz J."/>
            <person name="Konantz M."/>
            <person name="Oberlander M."/>
            <person name="Rudolph-Geiger S."/>
            <person name="Teucke M."/>
            <person name="Lanz C."/>
            <person name="Raddatz G."/>
            <person name="Osoegawa K."/>
            <person name="Zhu B."/>
            <person name="Rapp A."/>
            <person name="Widaa S."/>
            <person name="Langford C."/>
            <person name="Yang F."/>
            <person name="Schuster S.C."/>
            <person name="Carter N.P."/>
            <person name="Harrow J."/>
            <person name="Ning Z."/>
            <person name="Herrero J."/>
            <person name="Searle S.M."/>
            <person name="Enright A."/>
            <person name="Geisler R."/>
            <person name="Plasterk R.H."/>
            <person name="Lee C."/>
            <person name="Westerfield M."/>
            <person name="de Jong P.J."/>
            <person name="Zon L.I."/>
            <person name="Postlethwait J.H."/>
            <person name="Nusslein-Volhard C."/>
            <person name="Hubbard T.J."/>
            <person name="Roest Crollius H."/>
            <person name="Rogers J."/>
            <person name="Stemple D.L."/>
        </authorList>
    </citation>
    <scope>NUCLEOTIDE SEQUENCE [LARGE SCALE GENOMIC DNA]</scope>
    <source>
        <strain evidence="11">Tuebingen</strain>
    </source>
</reference>
<dbReference type="KEGG" id="dre:568694"/>
<evidence type="ECO:0000256" key="2">
    <source>
        <dbReference type="ARBA" id="ARBA00022723"/>
    </source>
</evidence>
<dbReference type="Pfam" id="PF25600">
    <property type="entry name" value="TRIM_CC"/>
    <property type="match status" value="1"/>
</dbReference>
<evidence type="ECO:0000256" key="3">
    <source>
        <dbReference type="ARBA" id="ARBA00022771"/>
    </source>
</evidence>
<feature type="domain" description="RING-type" evidence="8">
    <location>
        <begin position="13"/>
        <end position="59"/>
    </location>
</feature>
<dbReference type="OMA" id="RICSSHE"/>